<dbReference type="Proteomes" id="UP000887159">
    <property type="component" value="Unassembled WGS sequence"/>
</dbReference>
<gene>
    <name evidence="2" type="ORF">TNCV_1012741</name>
</gene>
<evidence type="ECO:0000313" key="3">
    <source>
        <dbReference type="Proteomes" id="UP000887159"/>
    </source>
</evidence>
<dbReference type="AlphaFoldDB" id="A0A8X6VXC6"/>
<sequence length="116" mass="13328">MEWYEQQSDPIQSYSTTVAQETMQRKNEAPWKFSYFQSKKLLIITSFAKNKSKSRISPTTFNVTSCIAFDPVKEEERVKPVIPGDGREPMDPSLGLPRPLVLRNRDRSCSKGFPAR</sequence>
<keyword evidence="3" id="KW-1185">Reference proteome</keyword>
<protein>
    <submittedName>
        <fullName evidence="2">Uncharacterized protein</fullName>
    </submittedName>
</protein>
<proteinExistence type="predicted"/>
<dbReference type="EMBL" id="BMAU01021369">
    <property type="protein sequence ID" value="GFY24223.1"/>
    <property type="molecule type" value="Genomic_DNA"/>
</dbReference>
<feature type="compositionally biased region" description="Basic and acidic residues" evidence="1">
    <location>
        <begin position="80"/>
        <end position="90"/>
    </location>
</feature>
<accession>A0A8X6VXC6</accession>
<feature type="region of interest" description="Disordered" evidence="1">
    <location>
        <begin position="80"/>
        <end position="99"/>
    </location>
</feature>
<reference evidence="2" key="1">
    <citation type="submission" date="2020-08" db="EMBL/GenBank/DDBJ databases">
        <title>Multicomponent nature underlies the extraordinary mechanical properties of spider dragline silk.</title>
        <authorList>
            <person name="Kono N."/>
            <person name="Nakamura H."/>
            <person name="Mori M."/>
            <person name="Yoshida Y."/>
            <person name="Ohtoshi R."/>
            <person name="Malay A.D."/>
            <person name="Moran D.A.P."/>
            <person name="Tomita M."/>
            <person name="Numata K."/>
            <person name="Arakawa K."/>
        </authorList>
    </citation>
    <scope>NUCLEOTIDE SEQUENCE</scope>
</reference>
<comment type="caution">
    <text evidence="2">The sequence shown here is derived from an EMBL/GenBank/DDBJ whole genome shotgun (WGS) entry which is preliminary data.</text>
</comment>
<organism evidence="2 3">
    <name type="scientific">Trichonephila clavipes</name>
    <name type="common">Golden silk orbweaver</name>
    <name type="synonym">Nephila clavipes</name>
    <dbReference type="NCBI Taxonomy" id="2585209"/>
    <lineage>
        <taxon>Eukaryota</taxon>
        <taxon>Metazoa</taxon>
        <taxon>Ecdysozoa</taxon>
        <taxon>Arthropoda</taxon>
        <taxon>Chelicerata</taxon>
        <taxon>Arachnida</taxon>
        <taxon>Araneae</taxon>
        <taxon>Araneomorphae</taxon>
        <taxon>Entelegynae</taxon>
        <taxon>Araneoidea</taxon>
        <taxon>Nephilidae</taxon>
        <taxon>Trichonephila</taxon>
    </lineage>
</organism>
<evidence type="ECO:0000313" key="2">
    <source>
        <dbReference type="EMBL" id="GFY24223.1"/>
    </source>
</evidence>
<name>A0A8X6VXC6_TRICX</name>
<evidence type="ECO:0000256" key="1">
    <source>
        <dbReference type="SAM" id="MobiDB-lite"/>
    </source>
</evidence>